<comment type="caution">
    <text evidence="2">The sequence shown here is derived from an EMBL/GenBank/DDBJ whole genome shotgun (WGS) entry which is preliminary data.</text>
</comment>
<proteinExistence type="predicted"/>
<feature type="region of interest" description="Disordered" evidence="1">
    <location>
        <begin position="15"/>
        <end position="48"/>
    </location>
</feature>
<dbReference type="Proteomes" id="UP001501161">
    <property type="component" value="Unassembled WGS sequence"/>
</dbReference>
<gene>
    <name evidence="2" type="ORF">GCM10009726_32560</name>
</gene>
<reference evidence="3" key="1">
    <citation type="journal article" date="2019" name="Int. J. Syst. Evol. Microbiol.">
        <title>The Global Catalogue of Microorganisms (GCM) 10K type strain sequencing project: providing services to taxonomists for standard genome sequencing and annotation.</title>
        <authorList>
            <consortium name="The Broad Institute Genomics Platform"/>
            <consortium name="The Broad Institute Genome Sequencing Center for Infectious Disease"/>
            <person name="Wu L."/>
            <person name="Ma J."/>
        </authorList>
    </citation>
    <scope>NUCLEOTIDE SEQUENCE [LARGE SCALE GENOMIC DNA]</scope>
    <source>
        <strain evidence="3">JCM 13813</strain>
    </source>
</reference>
<evidence type="ECO:0000313" key="3">
    <source>
        <dbReference type="Proteomes" id="UP001501161"/>
    </source>
</evidence>
<evidence type="ECO:0000256" key="1">
    <source>
        <dbReference type="SAM" id="MobiDB-lite"/>
    </source>
</evidence>
<feature type="region of interest" description="Disordered" evidence="1">
    <location>
        <begin position="283"/>
        <end position="306"/>
    </location>
</feature>
<organism evidence="2 3">
    <name type="scientific">Nocardioides furvisabuli</name>
    <dbReference type="NCBI Taxonomy" id="375542"/>
    <lineage>
        <taxon>Bacteria</taxon>
        <taxon>Bacillati</taxon>
        <taxon>Actinomycetota</taxon>
        <taxon>Actinomycetes</taxon>
        <taxon>Propionibacteriales</taxon>
        <taxon>Nocardioidaceae</taxon>
        <taxon>Nocardioides</taxon>
    </lineage>
</organism>
<sequence length="306" mass="33116">MDMAWVLPRDISEQNHREYRRRTNPRRGPRRPDRWHSGEMMGRRRRERREQELAELDSFRMVRRAADEDVTRFGEELSGLHLDTLGTELDEQMSSDYQRALDAYEQAKAALARSSATSDVSGVTSSLADGRFHHACVLAAQAGEARPARRPPCFFDPAHGPASRDVEWAPTGGVARQVPVCFRDAERLTAGEQPEVRLVRLGDRRVAWFASGPRYAAWAGGWYAELVAEGRIEAERLTMAYAGADLPSRAGGPQLPIAAAWSDPGAWSDSGMIGGHDYSGWGDGGIGPGGDVGGAGGDGGGGGGDG</sequence>
<protein>
    <submittedName>
        <fullName evidence="2">Uncharacterized protein</fullName>
    </submittedName>
</protein>
<name>A0ABP5JEF8_9ACTN</name>
<keyword evidence="3" id="KW-1185">Reference proteome</keyword>
<accession>A0ABP5JEF8</accession>
<evidence type="ECO:0000313" key="2">
    <source>
        <dbReference type="EMBL" id="GAA2114362.1"/>
    </source>
</evidence>
<dbReference type="EMBL" id="BAAAMQ010000015">
    <property type="protein sequence ID" value="GAA2114362.1"/>
    <property type="molecule type" value="Genomic_DNA"/>
</dbReference>
<feature type="compositionally biased region" description="Basic residues" evidence="1">
    <location>
        <begin position="18"/>
        <end position="29"/>
    </location>
</feature>